<evidence type="ECO:0000259" key="3">
    <source>
        <dbReference type="PROSITE" id="PS50009"/>
    </source>
</evidence>
<dbReference type="Gene3D" id="1.10.840.10">
    <property type="entry name" value="Ras guanine-nucleotide exchange factors catalytic domain"/>
    <property type="match status" value="1"/>
</dbReference>
<dbReference type="PANTHER" id="PTHR23113">
    <property type="entry name" value="GUANINE NUCLEOTIDE EXCHANGE FACTOR"/>
    <property type="match status" value="1"/>
</dbReference>
<evidence type="ECO:0000256" key="1">
    <source>
        <dbReference type="ARBA" id="ARBA00022658"/>
    </source>
</evidence>
<name>A0A8I6S2T4_CIMLE</name>
<proteinExistence type="predicted"/>
<feature type="domain" description="Ras-GEF" evidence="3">
    <location>
        <begin position="436"/>
        <end position="681"/>
    </location>
</feature>
<dbReference type="GeneID" id="106669770"/>
<dbReference type="InterPro" id="IPR023578">
    <property type="entry name" value="Ras_GEF_dom_sf"/>
</dbReference>
<evidence type="ECO:0000256" key="2">
    <source>
        <dbReference type="PROSITE-ProRule" id="PRU00168"/>
    </source>
</evidence>
<dbReference type="InterPro" id="IPR008937">
    <property type="entry name" value="Ras-like_GEF"/>
</dbReference>
<dbReference type="PANTHER" id="PTHR23113:SF368">
    <property type="entry name" value="CELL DIVISION CONTROL PROTEIN 25"/>
    <property type="match status" value="1"/>
</dbReference>
<protein>
    <recommendedName>
        <fullName evidence="3">Ras-GEF domain-containing protein</fullName>
    </recommendedName>
</protein>
<dbReference type="InterPro" id="IPR001895">
    <property type="entry name" value="RASGEF_cat_dom"/>
</dbReference>
<dbReference type="RefSeq" id="XP_014254954.1">
    <property type="nucleotide sequence ID" value="XM_014399468.1"/>
</dbReference>
<dbReference type="PROSITE" id="PS50009">
    <property type="entry name" value="RASGEF_CAT"/>
    <property type="match status" value="1"/>
</dbReference>
<dbReference type="GO" id="GO:0005085">
    <property type="term" value="F:guanyl-nucleotide exchange factor activity"/>
    <property type="evidence" value="ECO:0007669"/>
    <property type="project" value="UniProtKB-KW"/>
</dbReference>
<dbReference type="KEGG" id="clec:106669770"/>
<evidence type="ECO:0000313" key="4">
    <source>
        <dbReference type="EnsemblMetazoa" id="XP_014254954.1"/>
    </source>
</evidence>
<accession>A0A8I6S2T4</accession>
<dbReference type="SUPFAM" id="SSF48366">
    <property type="entry name" value="Ras GEF"/>
    <property type="match status" value="1"/>
</dbReference>
<sequence>MGSNRIQKLLFTEYSDMQDMVLLESPFAQTTKDGRGIRQVQIGITPSKLLLASDYLEQDDPTLKVDPEISTLELLSMLPIECVNISVYRRRTRNTIKAHFCNDQVLYFELACPNRRELQIVQNGQSLKQVSGPLHHTPVTTDRQDNTNLYLGKKISQLKPNLNVDTEKWEEASQYKEISERPTVQTIQHVNRFGAGINENCAANLFLSGKIEKPVSAPAYCSGKKQNDEPLDLAEEAVRVWEQTAKIYKKRRRYGIVPMAYHLNGLGTVNFSKAEAVSTQMRRWSSELRLNYKNEHDEFDFCVQKRQLVSSLSFDCLLKEKNGQNELMKPIRCGTKYNYSQGFLLYWTPKYSYGRQTQSKSYRVLLKHLNSVHRHIKSTGVQKKRFPFTMKINKRRMGFFDKEGGGDAPNKSDPTCSSFLIDNLEMDITLSSWDFDSTILSYQLTLIDRDLFLNITGVELEAMIFEKNSSNAPAFKHMVDFAERVSNLIATEIIRVDSVKMRARMMSKFINVTDKLHRLHNMQSAHSVLIGLQHPAVYRLKKTWCYLKQHYTTKYQRLCQLLKVYRETRSKLFYRLFERFSRTTPYIPSIHFLCASLLGHLPSAQRLLTASSYHSICKSCTSVHLENLWNVQSKLSVFSETTVNKSSQLSTDSEGLIKQLDSYFRLICESEFCASLRLEATRESLAMWQEAVAGYDLIENHLAKEFLLKARYSEGHDLLQMSVNIEPSEE</sequence>
<dbReference type="EnsemblMetazoa" id="XM_014399468.1">
    <property type="protein sequence ID" value="XP_014254954.1"/>
    <property type="gene ID" value="LOC106669770"/>
</dbReference>
<organism evidence="4 5">
    <name type="scientific">Cimex lectularius</name>
    <name type="common">Bed bug</name>
    <name type="synonym">Acanthia lectularia</name>
    <dbReference type="NCBI Taxonomy" id="79782"/>
    <lineage>
        <taxon>Eukaryota</taxon>
        <taxon>Metazoa</taxon>
        <taxon>Ecdysozoa</taxon>
        <taxon>Arthropoda</taxon>
        <taxon>Hexapoda</taxon>
        <taxon>Insecta</taxon>
        <taxon>Pterygota</taxon>
        <taxon>Neoptera</taxon>
        <taxon>Paraneoptera</taxon>
        <taxon>Hemiptera</taxon>
        <taxon>Heteroptera</taxon>
        <taxon>Panheteroptera</taxon>
        <taxon>Cimicomorpha</taxon>
        <taxon>Cimicidae</taxon>
        <taxon>Cimex</taxon>
    </lineage>
</organism>
<dbReference type="OrthoDB" id="6021951at2759"/>
<keyword evidence="1 2" id="KW-0344">Guanine-nucleotide releasing factor</keyword>
<reference evidence="4" key="1">
    <citation type="submission" date="2022-01" db="UniProtKB">
        <authorList>
            <consortium name="EnsemblMetazoa"/>
        </authorList>
    </citation>
    <scope>IDENTIFICATION</scope>
</reference>
<dbReference type="GO" id="GO:0005886">
    <property type="term" value="C:plasma membrane"/>
    <property type="evidence" value="ECO:0007669"/>
    <property type="project" value="TreeGrafter"/>
</dbReference>
<dbReference type="InterPro" id="IPR036964">
    <property type="entry name" value="RASGEF_cat_dom_sf"/>
</dbReference>
<evidence type="ECO:0000313" key="5">
    <source>
        <dbReference type="Proteomes" id="UP000494040"/>
    </source>
</evidence>
<dbReference type="AlphaFoldDB" id="A0A8I6S2T4"/>
<dbReference type="Pfam" id="PF00617">
    <property type="entry name" value="RasGEF"/>
    <property type="match status" value="1"/>
</dbReference>
<dbReference type="GO" id="GO:0007265">
    <property type="term" value="P:Ras protein signal transduction"/>
    <property type="evidence" value="ECO:0007669"/>
    <property type="project" value="TreeGrafter"/>
</dbReference>
<keyword evidence="5" id="KW-1185">Reference proteome</keyword>
<dbReference type="Proteomes" id="UP000494040">
    <property type="component" value="Unassembled WGS sequence"/>
</dbReference>
<dbReference type="SMART" id="SM00147">
    <property type="entry name" value="RasGEF"/>
    <property type="match status" value="1"/>
</dbReference>